<evidence type="ECO:0000313" key="3">
    <source>
        <dbReference type="Proteomes" id="UP001174909"/>
    </source>
</evidence>
<evidence type="ECO:0000256" key="1">
    <source>
        <dbReference type="SAM" id="MobiDB-lite"/>
    </source>
</evidence>
<feature type="non-terminal residue" evidence="2">
    <location>
        <position position="56"/>
    </location>
</feature>
<sequence length="56" mass="6470">MQEVKESARVTYTLQTGKEKRKEGGHRCVCMCLPPLCVYIGGRKERGEERGEEKRE</sequence>
<accession>A0AA35SMR7</accession>
<reference evidence="2" key="1">
    <citation type="submission" date="2023-03" db="EMBL/GenBank/DDBJ databases">
        <authorList>
            <person name="Steffen K."/>
            <person name="Cardenas P."/>
        </authorList>
    </citation>
    <scope>NUCLEOTIDE SEQUENCE</scope>
</reference>
<name>A0AA35SMR7_GEOBA</name>
<dbReference type="EMBL" id="CASHTH010002580">
    <property type="protein sequence ID" value="CAI8031972.1"/>
    <property type="molecule type" value="Genomic_DNA"/>
</dbReference>
<feature type="region of interest" description="Disordered" evidence="1">
    <location>
        <begin position="1"/>
        <end position="23"/>
    </location>
</feature>
<organism evidence="2 3">
    <name type="scientific">Geodia barretti</name>
    <name type="common">Barrett's horny sponge</name>
    <dbReference type="NCBI Taxonomy" id="519541"/>
    <lineage>
        <taxon>Eukaryota</taxon>
        <taxon>Metazoa</taxon>
        <taxon>Porifera</taxon>
        <taxon>Demospongiae</taxon>
        <taxon>Heteroscleromorpha</taxon>
        <taxon>Tetractinellida</taxon>
        <taxon>Astrophorina</taxon>
        <taxon>Geodiidae</taxon>
        <taxon>Geodia</taxon>
    </lineage>
</organism>
<keyword evidence="3" id="KW-1185">Reference proteome</keyword>
<protein>
    <submittedName>
        <fullName evidence="2">Uncharacterized protein</fullName>
    </submittedName>
</protein>
<proteinExistence type="predicted"/>
<dbReference type="Proteomes" id="UP001174909">
    <property type="component" value="Unassembled WGS sequence"/>
</dbReference>
<dbReference type="AlphaFoldDB" id="A0AA35SMR7"/>
<evidence type="ECO:0000313" key="2">
    <source>
        <dbReference type="EMBL" id="CAI8031972.1"/>
    </source>
</evidence>
<gene>
    <name evidence="2" type="ORF">GBAR_LOCUS18107</name>
</gene>
<comment type="caution">
    <text evidence="2">The sequence shown here is derived from an EMBL/GenBank/DDBJ whole genome shotgun (WGS) entry which is preliminary data.</text>
</comment>